<evidence type="ECO:0000313" key="1">
    <source>
        <dbReference type="EMBL" id="PSU33861.1"/>
    </source>
</evidence>
<name>A0A2T3IYW3_9GAMM</name>
<comment type="caution">
    <text evidence="1">The sequence shown here is derived from an EMBL/GenBank/DDBJ whole genome shotgun (WGS) entry which is preliminary data.</text>
</comment>
<accession>A0A2T3IYW3</accession>
<sequence>MNYIAIFLDDKGRALSNNSGQYINIQLGMFDDISQATDSARDLFGGHEIKKGLIWNSSRSGGVLITTDTY</sequence>
<dbReference type="Proteomes" id="UP000241222">
    <property type="component" value="Unassembled WGS sequence"/>
</dbReference>
<keyword evidence="2" id="KW-1185">Reference proteome</keyword>
<dbReference type="RefSeq" id="WP_107348908.1">
    <property type="nucleotide sequence ID" value="NZ_PYMH01000004.1"/>
</dbReference>
<gene>
    <name evidence="1" type="ORF">C9I99_10845</name>
</gene>
<evidence type="ECO:0000313" key="2">
    <source>
        <dbReference type="Proteomes" id="UP000241222"/>
    </source>
</evidence>
<proteinExistence type="predicted"/>
<protein>
    <submittedName>
        <fullName evidence="1">Uncharacterized protein</fullName>
    </submittedName>
</protein>
<reference evidence="1 2" key="1">
    <citation type="submission" date="2018-03" db="EMBL/GenBank/DDBJ databases">
        <title>Whole genome sequencing of Histamine producing bacteria.</title>
        <authorList>
            <person name="Butler K."/>
        </authorList>
    </citation>
    <scope>NUCLEOTIDE SEQUENCE [LARGE SCALE GENOMIC DNA]</scope>
    <source>
        <strain evidence="1 2">JCM 13586</strain>
    </source>
</reference>
<dbReference type="OrthoDB" id="5829609at2"/>
<dbReference type="EMBL" id="PYMH01000004">
    <property type="protein sequence ID" value="PSU33861.1"/>
    <property type="molecule type" value="Genomic_DNA"/>
</dbReference>
<organism evidence="1 2">
    <name type="scientific">Photobacterium lutimaris</name>
    <dbReference type="NCBI Taxonomy" id="388278"/>
    <lineage>
        <taxon>Bacteria</taxon>
        <taxon>Pseudomonadati</taxon>
        <taxon>Pseudomonadota</taxon>
        <taxon>Gammaproteobacteria</taxon>
        <taxon>Vibrionales</taxon>
        <taxon>Vibrionaceae</taxon>
        <taxon>Photobacterium</taxon>
    </lineage>
</organism>
<dbReference type="AlphaFoldDB" id="A0A2T3IYW3"/>